<protein>
    <submittedName>
        <fullName evidence="1">Uncharacterized protein</fullName>
    </submittedName>
</protein>
<accession>A0A1Q9EAX5</accession>
<keyword evidence="2" id="KW-1185">Reference proteome</keyword>
<dbReference type="EMBL" id="LSRX01000206">
    <property type="protein sequence ID" value="OLQ04594.1"/>
    <property type="molecule type" value="Genomic_DNA"/>
</dbReference>
<name>A0A1Q9EAX5_SYMMI</name>
<evidence type="ECO:0000313" key="1">
    <source>
        <dbReference type="EMBL" id="OLQ04594.1"/>
    </source>
</evidence>
<dbReference type="SUPFAM" id="SSF55068">
    <property type="entry name" value="Peptide methionine sulfoxide reductase"/>
    <property type="match status" value="1"/>
</dbReference>
<dbReference type="InterPro" id="IPR036509">
    <property type="entry name" value="Met_Sox_Rdtase_MsrA_sf"/>
</dbReference>
<gene>
    <name evidence="1" type="ORF">AK812_SmicGene12299</name>
</gene>
<dbReference type="AlphaFoldDB" id="A0A1Q9EAX5"/>
<proteinExistence type="predicted"/>
<organism evidence="1 2">
    <name type="scientific">Symbiodinium microadriaticum</name>
    <name type="common">Dinoflagellate</name>
    <name type="synonym">Zooxanthella microadriatica</name>
    <dbReference type="NCBI Taxonomy" id="2951"/>
    <lineage>
        <taxon>Eukaryota</taxon>
        <taxon>Sar</taxon>
        <taxon>Alveolata</taxon>
        <taxon>Dinophyceae</taxon>
        <taxon>Suessiales</taxon>
        <taxon>Symbiodiniaceae</taxon>
        <taxon>Symbiodinium</taxon>
    </lineage>
</organism>
<dbReference type="Gene3D" id="3.30.1060.10">
    <property type="entry name" value="Peptide methionine sulphoxide reductase MsrA"/>
    <property type="match status" value="1"/>
</dbReference>
<dbReference type="GO" id="GO:0008113">
    <property type="term" value="F:peptide-methionine (S)-S-oxide reductase activity"/>
    <property type="evidence" value="ECO:0007669"/>
    <property type="project" value="InterPro"/>
</dbReference>
<reference evidence="1 2" key="1">
    <citation type="submission" date="2016-02" db="EMBL/GenBank/DDBJ databases">
        <title>Genome analysis of coral dinoflagellate symbionts highlights evolutionary adaptations to a symbiotic lifestyle.</title>
        <authorList>
            <person name="Aranda M."/>
            <person name="Li Y."/>
            <person name="Liew Y.J."/>
            <person name="Baumgarten S."/>
            <person name="Simakov O."/>
            <person name="Wilson M."/>
            <person name="Piel J."/>
            <person name="Ashoor H."/>
            <person name="Bougouffa S."/>
            <person name="Bajic V.B."/>
            <person name="Ryu T."/>
            <person name="Ravasi T."/>
            <person name="Bayer T."/>
            <person name="Micklem G."/>
            <person name="Kim H."/>
            <person name="Bhak J."/>
            <person name="Lajeunesse T.C."/>
            <person name="Voolstra C.R."/>
        </authorList>
    </citation>
    <scope>NUCLEOTIDE SEQUENCE [LARGE SCALE GENOMIC DNA]</scope>
    <source>
        <strain evidence="1 2">CCMP2467</strain>
    </source>
</reference>
<evidence type="ECO:0000313" key="2">
    <source>
        <dbReference type="Proteomes" id="UP000186817"/>
    </source>
</evidence>
<dbReference type="OrthoDB" id="443672at2759"/>
<comment type="caution">
    <text evidence="1">The sequence shown here is derived from an EMBL/GenBank/DDBJ whole genome shotgun (WGS) entry which is preliminary data.</text>
</comment>
<sequence length="495" mass="54951">MERSCKVIELFRTDAEAEGDEMWVGGWASGESDDPYKCHWFAERHSHLDAPWFHMAGQAYRSIASFELLATLIGVILFKAEPNTHANFICSAATDNRHNSQLTARWLTTSFPLVAVLMELATVLQERGLSLELHRASRLQNFLADAITNQDFKSFDPRLRLRFSFQDYDGMVLKEMTSLYKDITEWKVRKRVVDRMLVKLLFAACLLPGGFAWTASRQSVPETTSRSSGKVKEVQLEQLRGSDSRLFHPEEESAGAADATLPTWARAGLAAVAVLAAVVLSPRAAFAESEVKMYVGQGCFWHVQHEVVKQEASDLGRQPTEITALSGYAGGTEVGGNGEVCYHNMAMAPDYGRMGHTEVVNVSVPEGKVGAFAKAYFDAAAKYPFGRADPQDRGTEYRSAIGIPGGMDGPLFKDVEAANNGRLQLVRGQGNDADTVGTKKVWIYDSNSFPFHQGEIYHQFHDDMLERYSQEYHKLKKVLVGQGTVQKVACPEMGF</sequence>
<dbReference type="Proteomes" id="UP000186817">
    <property type="component" value="Unassembled WGS sequence"/>
</dbReference>